<dbReference type="GeneID" id="108628884"/>
<sequence length="227" mass="25572">MYVLVILLFLVTCNLSTSIGSYNEDNNTYETDLQSGDFFQSIKNFFHNLKNQIHARLFGQGTMSVPAPLPAEVLQLDISELQERLGDREWHPLNLSTLFIDPNKDWGFRIDNWYFIRKESIDENGFHRNSDESNFQYPSTIQPKTSVKVETEETFDTTNDLGITESSSIAPTLEMDNVTPLMTQESNSPTTIPTIEPIDSSENSSLVTNVSNFGNSANASDLFVEAP</sequence>
<keyword evidence="1" id="KW-0732">Signal</keyword>
<feature type="signal peptide" evidence="1">
    <location>
        <begin position="1"/>
        <end position="16"/>
    </location>
</feature>
<feature type="chain" id="PRO_5042554940" evidence="1">
    <location>
        <begin position="17"/>
        <end position="227"/>
    </location>
</feature>
<accession>A0AAJ7S8L3</accession>
<dbReference type="AlphaFoldDB" id="A0AAJ7S8L3"/>
<dbReference type="RefSeq" id="XP_026672604.1">
    <property type="nucleotide sequence ID" value="XM_026816803.1"/>
</dbReference>
<evidence type="ECO:0000313" key="3">
    <source>
        <dbReference type="RefSeq" id="XP_026672604.1"/>
    </source>
</evidence>
<protein>
    <submittedName>
        <fullName evidence="3">Uncharacterized protein LOC108628884 isoform X1</fullName>
    </submittedName>
</protein>
<keyword evidence="2" id="KW-1185">Reference proteome</keyword>
<proteinExistence type="predicted"/>
<gene>
    <name evidence="3" type="primary">LOC108628884</name>
</gene>
<dbReference type="Proteomes" id="UP000694925">
    <property type="component" value="Unplaced"/>
</dbReference>
<organism evidence="2 3">
    <name type="scientific">Ceratina calcarata</name>
    <dbReference type="NCBI Taxonomy" id="156304"/>
    <lineage>
        <taxon>Eukaryota</taxon>
        <taxon>Metazoa</taxon>
        <taxon>Ecdysozoa</taxon>
        <taxon>Arthropoda</taxon>
        <taxon>Hexapoda</taxon>
        <taxon>Insecta</taxon>
        <taxon>Pterygota</taxon>
        <taxon>Neoptera</taxon>
        <taxon>Endopterygota</taxon>
        <taxon>Hymenoptera</taxon>
        <taxon>Apocrita</taxon>
        <taxon>Aculeata</taxon>
        <taxon>Apoidea</taxon>
        <taxon>Anthophila</taxon>
        <taxon>Apidae</taxon>
        <taxon>Ceratina</taxon>
        <taxon>Zadontomerus</taxon>
    </lineage>
</organism>
<evidence type="ECO:0000313" key="2">
    <source>
        <dbReference type="Proteomes" id="UP000694925"/>
    </source>
</evidence>
<name>A0AAJ7S8L3_9HYME</name>
<evidence type="ECO:0000256" key="1">
    <source>
        <dbReference type="SAM" id="SignalP"/>
    </source>
</evidence>
<reference evidence="3" key="1">
    <citation type="submission" date="2025-08" db="UniProtKB">
        <authorList>
            <consortium name="RefSeq"/>
        </authorList>
    </citation>
    <scope>IDENTIFICATION</scope>
    <source>
        <tissue evidence="3">Whole body</tissue>
    </source>
</reference>